<dbReference type="AlphaFoldDB" id="N6ZX73"/>
<name>N6ZX73_9RHOO</name>
<dbReference type="InterPro" id="IPR032598">
    <property type="entry name" value="RsaM-like"/>
</dbReference>
<sequence length="138" mass="15455">MVETEAKPPALRDGFLRIALEDLLAVRLVHLVSGLDEDDPSQVRRCGTITSIMGYTEWVSEGMAEPVSLGWDWRLDRLQTGEANCMRVGLPRSNVMLIDSAKRDYGWDRNLQVLASIVDAIPWAGETRAAIERRTITT</sequence>
<proteinExistence type="predicted"/>
<keyword evidence="2" id="KW-1185">Reference proteome</keyword>
<evidence type="ECO:0000313" key="1">
    <source>
        <dbReference type="EMBL" id="ENO99082.1"/>
    </source>
</evidence>
<dbReference type="EMBL" id="AMXF01000001">
    <property type="protein sequence ID" value="ENO99082.1"/>
    <property type="molecule type" value="Genomic_DNA"/>
</dbReference>
<comment type="caution">
    <text evidence="1">The sequence shown here is derived from an EMBL/GenBank/DDBJ whole genome shotgun (WGS) entry which is preliminary data.</text>
</comment>
<gene>
    <name evidence="1" type="ORF">C667_00440</name>
</gene>
<dbReference type="Gene3D" id="3.10.450.610">
    <property type="match status" value="1"/>
</dbReference>
<protein>
    <recommendedName>
        <fullName evidence="3">DUF4902 domain-containing protein</fullName>
    </recommendedName>
</protein>
<dbReference type="Pfam" id="PF16245">
    <property type="entry name" value="DUF4902"/>
    <property type="match status" value="1"/>
</dbReference>
<evidence type="ECO:0000313" key="2">
    <source>
        <dbReference type="Proteomes" id="UP000013047"/>
    </source>
</evidence>
<accession>N6ZX73</accession>
<dbReference type="Proteomes" id="UP000013047">
    <property type="component" value="Unassembled WGS sequence"/>
</dbReference>
<evidence type="ECO:0008006" key="3">
    <source>
        <dbReference type="Google" id="ProtNLM"/>
    </source>
</evidence>
<organism evidence="1 2">
    <name type="scientific">Thauera phenylacetica B4P</name>
    <dbReference type="NCBI Taxonomy" id="1234382"/>
    <lineage>
        <taxon>Bacteria</taxon>
        <taxon>Pseudomonadati</taxon>
        <taxon>Pseudomonadota</taxon>
        <taxon>Betaproteobacteria</taxon>
        <taxon>Rhodocyclales</taxon>
        <taxon>Zoogloeaceae</taxon>
        <taxon>Thauera</taxon>
    </lineage>
</organism>
<reference evidence="1 2" key="1">
    <citation type="submission" date="2012-09" db="EMBL/GenBank/DDBJ databases">
        <title>Draft Genome Sequences of 6 Strains from Genus Thauera.</title>
        <authorList>
            <person name="Liu B."/>
            <person name="Shapleigh J.P."/>
            <person name="Frostegard A.H."/>
        </authorList>
    </citation>
    <scope>NUCLEOTIDE SEQUENCE [LARGE SCALE GENOMIC DNA]</scope>
    <source>
        <strain evidence="1 2">B4P</strain>
    </source>
</reference>